<dbReference type="Gene3D" id="1.20.58.60">
    <property type="match status" value="1"/>
</dbReference>
<gene>
    <name evidence="3" type="ORF">Ciccas_005569</name>
</gene>
<sequence>MHVQNFQQAEAEHECLTAYLVDLTDKRRKGSLLGVNPDELENVEAEWTRVKPALDEWRWRLDCALPGAWRSIGVWLSNMEKNLNEGAMLAMRMNVNAEVNLTSEERVKALSEHMEQHLQLMSTYEEINKQLFELKEENLRLEESAKELHNHPEELSKLPIRLPINIAETVEKRILKLKISEPLAKRRLERLLLRWQLNDTVAKIRLKLSEVETSPQAKNKEDLLTKIKEYNAYLKTLGLPGDLDDKLQLFRELTSISDVDAVKVEGIDAVLGDKEESSDPMAISIIGGGDRILYDLAETERKECQLFLASINVRWSDLWTDMKTYSSSLADLSITWDKFDSEVAQLNAWVAEAKRLLEDEDLPPEERRRLYAEMEQWKNRIAELNALAKTIMAGADGECALLFEEQMSSINEVYAKVSNR</sequence>
<dbReference type="EMBL" id="JBJKFK010000664">
    <property type="protein sequence ID" value="KAL3315790.1"/>
    <property type="molecule type" value="Genomic_DNA"/>
</dbReference>
<reference evidence="3 4" key="1">
    <citation type="submission" date="2024-11" db="EMBL/GenBank/DDBJ databases">
        <title>Adaptive evolution of stress response genes in parasites aligns with host niche diversity.</title>
        <authorList>
            <person name="Hahn C."/>
            <person name="Resl P."/>
        </authorList>
    </citation>
    <scope>NUCLEOTIDE SEQUENCE [LARGE SCALE GENOMIC DNA]</scope>
    <source>
        <strain evidence="3">EGGRZ-B1_66</strain>
        <tissue evidence="3">Body</tissue>
    </source>
</reference>
<dbReference type="SUPFAM" id="SSF46966">
    <property type="entry name" value="Spectrin repeat"/>
    <property type="match status" value="1"/>
</dbReference>
<evidence type="ECO:0000313" key="3">
    <source>
        <dbReference type="EMBL" id="KAL3315790.1"/>
    </source>
</evidence>
<organism evidence="3 4">
    <name type="scientific">Cichlidogyrus casuarinus</name>
    <dbReference type="NCBI Taxonomy" id="1844966"/>
    <lineage>
        <taxon>Eukaryota</taxon>
        <taxon>Metazoa</taxon>
        <taxon>Spiralia</taxon>
        <taxon>Lophotrochozoa</taxon>
        <taxon>Platyhelminthes</taxon>
        <taxon>Monogenea</taxon>
        <taxon>Monopisthocotylea</taxon>
        <taxon>Dactylogyridea</taxon>
        <taxon>Ancyrocephalidae</taxon>
        <taxon>Cichlidogyrus</taxon>
    </lineage>
</organism>
<evidence type="ECO:0000313" key="4">
    <source>
        <dbReference type="Proteomes" id="UP001626550"/>
    </source>
</evidence>
<dbReference type="InterPro" id="IPR057057">
    <property type="entry name" value="Spectrin_SYNE1"/>
</dbReference>
<evidence type="ECO:0000256" key="1">
    <source>
        <dbReference type="SAM" id="Coils"/>
    </source>
</evidence>
<dbReference type="Pfam" id="PF25034">
    <property type="entry name" value="Spectrin_SYNE1"/>
    <property type="match status" value="1"/>
</dbReference>
<proteinExistence type="predicted"/>
<feature type="coiled-coil region" evidence="1">
    <location>
        <begin position="117"/>
        <end position="151"/>
    </location>
</feature>
<keyword evidence="1" id="KW-0175">Coiled coil</keyword>
<accession>A0ABD2Q8A1</accession>
<dbReference type="Proteomes" id="UP001626550">
    <property type="component" value="Unassembled WGS sequence"/>
</dbReference>
<evidence type="ECO:0000259" key="2">
    <source>
        <dbReference type="Pfam" id="PF25034"/>
    </source>
</evidence>
<keyword evidence="4" id="KW-1185">Reference proteome</keyword>
<comment type="caution">
    <text evidence="3">The sequence shown here is derived from an EMBL/GenBank/DDBJ whole genome shotgun (WGS) entry which is preliminary data.</text>
</comment>
<name>A0ABD2Q8A1_9PLAT</name>
<dbReference type="AlphaFoldDB" id="A0ABD2Q8A1"/>
<feature type="domain" description="Nesprin-1 spectrin repeats region" evidence="2">
    <location>
        <begin position="299"/>
        <end position="418"/>
    </location>
</feature>
<protein>
    <recommendedName>
        <fullName evidence="2">Nesprin-1 spectrin repeats region domain-containing protein</fullName>
    </recommendedName>
</protein>